<evidence type="ECO:0000313" key="2">
    <source>
        <dbReference type="Proteomes" id="UP001189624"/>
    </source>
</evidence>
<dbReference type="AlphaFoldDB" id="A0AA86SZI3"/>
<gene>
    <name evidence="1" type="ORF">AYBTSS11_LOCUS18552</name>
</gene>
<reference evidence="1" key="1">
    <citation type="submission" date="2023-10" db="EMBL/GenBank/DDBJ databases">
        <authorList>
            <person name="Domelevo Entfellner J.-B."/>
        </authorList>
    </citation>
    <scope>NUCLEOTIDE SEQUENCE</scope>
</reference>
<dbReference type="Proteomes" id="UP001189624">
    <property type="component" value="Chromosome 6"/>
</dbReference>
<accession>A0AA86SZI3</accession>
<protein>
    <submittedName>
        <fullName evidence="1">Uncharacterized protein</fullName>
    </submittedName>
</protein>
<proteinExistence type="predicted"/>
<keyword evidence="2" id="KW-1185">Reference proteome</keyword>
<sequence length="132" mass="15242">MLAHGNAKWMGRCSNIYSRYRIKKHSLDSYTNDWIGNQEEVTLYTSEPGFAALSYKTISTALDNFNPRILVNSIDSGVEFAEIKWSKNTRGRAMVAQECVTTQFIAERPRTVLSKKPMFDRTWSQSRALHFR</sequence>
<evidence type="ECO:0000313" key="1">
    <source>
        <dbReference type="EMBL" id="CAJ1961114.1"/>
    </source>
</evidence>
<organism evidence="1 2">
    <name type="scientific">Sphenostylis stenocarpa</name>
    <dbReference type="NCBI Taxonomy" id="92480"/>
    <lineage>
        <taxon>Eukaryota</taxon>
        <taxon>Viridiplantae</taxon>
        <taxon>Streptophyta</taxon>
        <taxon>Embryophyta</taxon>
        <taxon>Tracheophyta</taxon>
        <taxon>Spermatophyta</taxon>
        <taxon>Magnoliopsida</taxon>
        <taxon>eudicotyledons</taxon>
        <taxon>Gunneridae</taxon>
        <taxon>Pentapetalae</taxon>
        <taxon>rosids</taxon>
        <taxon>fabids</taxon>
        <taxon>Fabales</taxon>
        <taxon>Fabaceae</taxon>
        <taxon>Papilionoideae</taxon>
        <taxon>50 kb inversion clade</taxon>
        <taxon>NPAAA clade</taxon>
        <taxon>indigoferoid/millettioid clade</taxon>
        <taxon>Phaseoleae</taxon>
        <taxon>Sphenostylis</taxon>
    </lineage>
</organism>
<name>A0AA86SZI3_9FABA</name>
<dbReference type="Gramene" id="rna-AYBTSS11_LOCUS18552">
    <property type="protein sequence ID" value="CAJ1961114.1"/>
    <property type="gene ID" value="gene-AYBTSS11_LOCUS18552"/>
</dbReference>
<dbReference type="EMBL" id="OY731403">
    <property type="protein sequence ID" value="CAJ1961114.1"/>
    <property type="molecule type" value="Genomic_DNA"/>
</dbReference>